<evidence type="ECO:0000313" key="9">
    <source>
        <dbReference type="Proteomes" id="UP001596512"/>
    </source>
</evidence>
<evidence type="ECO:0000256" key="5">
    <source>
        <dbReference type="ARBA" id="ARBA00022691"/>
    </source>
</evidence>
<dbReference type="EC" id="2.1.1.80" evidence="2"/>
<feature type="region of interest" description="Disordered" evidence="6">
    <location>
        <begin position="273"/>
        <end position="322"/>
    </location>
</feature>
<dbReference type="InterPro" id="IPR022641">
    <property type="entry name" value="CheR_N"/>
</dbReference>
<dbReference type="EMBL" id="JBHTEY010000004">
    <property type="protein sequence ID" value="MFC7613370.1"/>
    <property type="molecule type" value="Genomic_DNA"/>
</dbReference>
<evidence type="ECO:0000256" key="2">
    <source>
        <dbReference type="ARBA" id="ARBA00012534"/>
    </source>
</evidence>
<evidence type="ECO:0000313" key="8">
    <source>
        <dbReference type="EMBL" id="MFC7613370.1"/>
    </source>
</evidence>
<dbReference type="InterPro" id="IPR050903">
    <property type="entry name" value="Bact_Chemotaxis_MeTrfase"/>
</dbReference>
<dbReference type="PANTHER" id="PTHR24422:SF10">
    <property type="entry name" value="CHEMOTAXIS PROTEIN METHYLTRANSFERASE 2"/>
    <property type="match status" value="1"/>
</dbReference>
<comment type="caution">
    <text evidence="8">The sequence shown here is derived from an EMBL/GenBank/DDBJ whole genome shotgun (WGS) entry which is preliminary data.</text>
</comment>
<dbReference type="GO" id="GO:0008168">
    <property type="term" value="F:methyltransferase activity"/>
    <property type="evidence" value="ECO:0007669"/>
    <property type="project" value="UniProtKB-KW"/>
</dbReference>
<sequence>MDAGERDDQFEAVLVYLKETRGFDFTGYKRTSLARRVRARMDQLGVADFGDYLDLLQVDPGEFNALFNTILINVTGFFRDPEAWEHLRTEVIPTLLAARGPDEPLRVWSAGCASGQEAYSLAMLFAEVLGPDQFRTRVKIYATDVDDEALAQARQATYTGAELEGLTAEQIARYFEVSGDKHTFRSDLRRAVIFGRNDLVRDAPISRIDLLLCRNTLMYFNAETQAKILARFHFALAPGGVLFLGKAEMLLSRSRAFDAVDLKRRVFRRAPTTRRGLGHQISQRPRSSAAPRSWGRRSCASGRSRRARSPRSRSPRTTSSRW</sequence>
<evidence type="ECO:0000256" key="3">
    <source>
        <dbReference type="ARBA" id="ARBA00022603"/>
    </source>
</evidence>
<evidence type="ECO:0000259" key="7">
    <source>
        <dbReference type="PROSITE" id="PS50123"/>
    </source>
</evidence>
<dbReference type="InterPro" id="IPR029063">
    <property type="entry name" value="SAM-dependent_MTases_sf"/>
</dbReference>
<keyword evidence="9" id="KW-1185">Reference proteome</keyword>
<name>A0ABW2TI35_9PSEU</name>
<keyword evidence="4" id="KW-0808">Transferase</keyword>
<accession>A0ABW2TI35</accession>
<dbReference type="InterPro" id="IPR000780">
    <property type="entry name" value="CheR_MeTrfase"/>
</dbReference>
<feature type="compositionally biased region" description="Basic residues" evidence="6">
    <location>
        <begin position="303"/>
        <end position="314"/>
    </location>
</feature>
<dbReference type="PANTHER" id="PTHR24422">
    <property type="entry name" value="CHEMOTAXIS PROTEIN METHYLTRANSFERASE"/>
    <property type="match status" value="1"/>
</dbReference>
<dbReference type="Proteomes" id="UP001596512">
    <property type="component" value="Unassembled WGS sequence"/>
</dbReference>
<comment type="catalytic activity">
    <reaction evidence="1">
        <text>L-glutamyl-[protein] + S-adenosyl-L-methionine = [protein]-L-glutamate 5-O-methyl ester + S-adenosyl-L-homocysteine</text>
        <dbReference type="Rhea" id="RHEA:24452"/>
        <dbReference type="Rhea" id="RHEA-COMP:10208"/>
        <dbReference type="Rhea" id="RHEA-COMP:10311"/>
        <dbReference type="ChEBI" id="CHEBI:29973"/>
        <dbReference type="ChEBI" id="CHEBI:57856"/>
        <dbReference type="ChEBI" id="CHEBI:59789"/>
        <dbReference type="ChEBI" id="CHEBI:82795"/>
        <dbReference type="EC" id="2.1.1.80"/>
    </reaction>
</comment>
<dbReference type="Pfam" id="PF01739">
    <property type="entry name" value="CheR"/>
    <property type="match status" value="1"/>
</dbReference>
<protein>
    <recommendedName>
        <fullName evidence="2">protein-glutamate O-methyltransferase</fullName>
        <ecNumber evidence="2">2.1.1.80</ecNumber>
    </recommendedName>
</protein>
<dbReference type="GO" id="GO:0032259">
    <property type="term" value="P:methylation"/>
    <property type="evidence" value="ECO:0007669"/>
    <property type="project" value="UniProtKB-KW"/>
</dbReference>
<dbReference type="InterPro" id="IPR036804">
    <property type="entry name" value="CheR_N_sf"/>
</dbReference>
<dbReference type="Pfam" id="PF03705">
    <property type="entry name" value="CheR_N"/>
    <property type="match status" value="1"/>
</dbReference>
<evidence type="ECO:0000256" key="1">
    <source>
        <dbReference type="ARBA" id="ARBA00001541"/>
    </source>
</evidence>
<keyword evidence="5" id="KW-0949">S-adenosyl-L-methionine</keyword>
<dbReference type="PRINTS" id="PR00996">
    <property type="entry name" value="CHERMTFRASE"/>
</dbReference>
<dbReference type="SUPFAM" id="SSF47757">
    <property type="entry name" value="Chemotaxis receptor methyltransferase CheR, N-terminal domain"/>
    <property type="match status" value="1"/>
</dbReference>
<dbReference type="Gene3D" id="1.10.155.10">
    <property type="entry name" value="Chemotaxis receptor methyltransferase CheR, N-terminal domain"/>
    <property type="match status" value="1"/>
</dbReference>
<dbReference type="SUPFAM" id="SSF53335">
    <property type="entry name" value="S-adenosyl-L-methionine-dependent methyltransferases"/>
    <property type="match status" value="1"/>
</dbReference>
<feature type="domain" description="CheR-type methyltransferase" evidence="7">
    <location>
        <begin position="1"/>
        <end position="270"/>
    </location>
</feature>
<dbReference type="SMART" id="SM00138">
    <property type="entry name" value="MeTrc"/>
    <property type="match status" value="1"/>
</dbReference>
<organism evidence="8 9">
    <name type="scientific">Actinokineospora soli</name>
    <dbReference type="NCBI Taxonomy" id="1048753"/>
    <lineage>
        <taxon>Bacteria</taxon>
        <taxon>Bacillati</taxon>
        <taxon>Actinomycetota</taxon>
        <taxon>Actinomycetes</taxon>
        <taxon>Pseudonocardiales</taxon>
        <taxon>Pseudonocardiaceae</taxon>
        <taxon>Actinokineospora</taxon>
    </lineage>
</organism>
<dbReference type="Gene3D" id="3.40.50.150">
    <property type="entry name" value="Vaccinia Virus protein VP39"/>
    <property type="match status" value="1"/>
</dbReference>
<dbReference type="InterPro" id="IPR022642">
    <property type="entry name" value="CheR_C"/>
</dbReference>
<evidence type="ECO:0000256" key="6">
    <source>
        <dbReference type="SAM" id="MobiDB-lite"/>
    </source>
</evidence>
<dbReference type="CDD" id="cd02440">
    <property type="entry name" value="AdoMet_MTases"/>
    <property type="match status" value="1"/>
</dbReference>
<feature type="compositionally biased region" description="Low complexity" evidence="6">
    <location>
        <begin position="282"/>
        <end position="302"/>
    </location>
</feature>
<evidence type="ECO:0000256" key="4">
    <source>
        <dbReference type="ARBA" id="ARBA00022679"/>
    </source>
</evidence>
<keyword evidence="3 8" id="KW-0489">Methyltransferase</keyword>
<proteinExistence type="predicted"/>
<dbReference type="PROSITE" id="PS50123">
    <property type="entry name" value="CHER"/>
    <property type="match status" value="1"/>
</dbReference>
<reference evidence="9" key="1">
    <citation type="journal article" date="2019" name="Int. J. Syst. Evol. Microbiol.">
        <title>The Global Catalogue of Microorganisms (GCM) 10K type strain sequencing project: providing services to taxonomists for standard genome sequencing and annotation.</title>
        <authorList>
            <consortium name="The Broad Institute Genomics Platform"/>
            <consortium name="The Broad Institute Genome Sequencing Center for Infectious Disease"/>
            <person name="Wu L."/>
            <person name="Ma J."/>
        </authorList>
    </citation>
    <scope>NUCLEOTIDE SEQUENCE [LARGE SCALE GENOMIC DNA]</scope>
    <source>
        <strain evidence="9">JCM 17695</strain>
    </source>
</reference>
<gene>
    <name evidence="8" type="ORF">ACFQV2_06895</name>
</gene>